<keyword evidence="3" id="KW-0238">DNA-binding</keyword>
<keyword evidence="2" id="KW-0805">Transcription regulation</keyword>
<dbReference type="PATRIC" id="fig|56193.3.peg.4245"/>
<sequence length="304" mass="32902">MELRHLRYFVTLAEELHFARAAERLGIAPPTLTVQIQEIERSLDARLFARTKRSVALTPAGSIFLEEARAVLARFAQAESAGRRAGRGEIGRIEIGYVGSAAYASVLQARIRQYRASWPGVEINAHERPMADLPASVADGAIDIGFVRLPLALPAGVSRHVLLRDEFCIALPAEHRLSGESGPIRAAQLANESFIPPEQAAGTQEVARRGRFAPRIMEAPGNLVAVLAQVSLGVGVSILPSAVASVVRMPNLVFRPLAGEPILSEVAAIYRMRDPSPTVRTFVRQLLQTAPLKMAFQPIGETAL</sequence>
<dbReference type="InterPro" id="IPR036388">
    <property type="entry name" value="WH-like_DNA-bd_sf"/>
</dbReference>
<proteinExistence type="inferred from homology"/>
<dbReference type="InterPro" id="IPR036390">
    <property type="entry name" value="WH_DNA-bd_sf"/>
</dbReference>
<dbReference type="Pfam" id="PF00126">
    <property type="entry name" value="HTH_1"/>
    <property type="match status" value="1"/>
</dbReference>
<protein>
    <submittedName>
        <fullName evidence="6">LysR family transcriptional regulator</fullName>
    </submittedName>
</protein>
<evidence type="ECO:0000256" key="2">
    <source>
        <dbReference type="ARBA" id="ARBA00023015"/>
    </source>
</evidence>
<dbReference type="Gene3D" id="1.10.10.10">
    <property type="entry name" value="Winged helix-like DNA-binding domain superfamily/Winged helix DNA-binding domain"/>
    <property type="match status" value="1"/>
</dbReference>
<dbReference type="CDD" id="cd08414">
    <property type="entry name" value="PBP2_LTTR_aromatics_like"/>
    <property type="match status" value="1"/>
</dbReference>
<reference evidence="6 7" key="1">
    <citation type="submission" date="2015-04" db="EMBL/GenBank/DDBJ databases">
        <title>Genome sequence of aromatic hydrocarbons-degrading Sphingobium chungbukense DJ77.</title>
        <authorList>
            <person name="Kim Y.-C."/>
            <person name="Chae J.-C."/>
        </authorList>
    </citation>
    <scope>NUCLEOTIDE SEQUENCE [LARGE SCALE GENOMIC DNA]</scope>
    <source>
        <strain evidence="6 7">DJ77</strain>
    </source>
</reference>
<dbReference type="InterPro" id="IPR000847">
    <property type="entry name" value="LysR_HTH_N"/>
</dbReference>
<dbReference type="Proteomes" id="UP000033874">
    <property type="component" value="Unassembled WGS sequence"/>
</dbReference>
<evidence type="ECO:0000313" key="6">
    <source>
        <dbReference type="EMBL" id="KKW90328.1"/>
    </source>
</evidence>
<evidence type="ECO:0000256" key="1">
    <source>
        <dbReference type="ARBA" id="ARBA00009437"/>
    </source>
</evidence>
<dbReference type="GO" id="GO:0032993">
    <property type="term" value="C:protein-DNA complex"/>
    <property type="evidence" value="ECO:0007669"/>
    <property type="project" value="TreeGrafter"/>
</dbReference>
<dbReference type="PANTHER" id="PTHR30346">
    <property type="entry name" value="TRANSCRIPTIONAL DUAL REGULATOR HCAR-RELATED"/>
    <property type="match status" value="1"/>
</dbReference>
<keyword evidence="4" id="KW-0804">Transcription</keyword>
<dbReference type="STRING" id="56193.YP76_20200"/>
<evidence type="ECO:0000259" key="5">
    <source>
        <dbReference type="PROSITE" id="PS50931"/>
    </source>
</evidence>
<dbReference type="GO" id="GO:0003700">
    <property type="term" value="F:DNA-binding transcription factor activity"/>
    <property type="evidence" value="ECO:0007669"/>
    <property type="project" value="InterPro"/>
</dbReference>
<evidence type="ECO:0000313" key="7">
    <source>
        <dbReference type="Proteomes" id="UP000033874"/>
    </source>
</evidence>
<accession>A0A0M3AK44</accession>
<dbReference type="EMBL" id="LBIC01000010">
    <property type="protein sequence ID" value="KKW90328.1"/>
    <property type="molecule type" value="Genomic_DNA"/>
</dbReference>
<dbReference type="RefSeq" id="WP_046765414.1">
    <property type="nucleotide sequence ID" value="NZ_LBIC01000010.1"/>
</dbReference>
<gene>
    <name evidence="6" type="ORF">YP76_20200</name>
</gene>
<dbReference type="Gene3D" id="3.40.190.10">
    <property type="entry name" value="Periplasmic binding protein-like II"/>
    <property type="match status" value="2"/>
</dbReference>
<organism evidence="6 7">
    <name type="scientific">Sphingobium chungbukense</name>
    <dbReference type="NCBI Taxonomy" id="56193"/>
    <lineage>
        <taxon>Bacteria</taxon>
        <taxon>Pseudomonadati</taxon>
        <taxon>Pseudomonadota</taxon>
        <taxon>Alphaproteobacteria</taxon>
        <taxon>Sphingomonadales</taxon>
        <taxon>Sphingomonadaceae</taxon>
        <taxon>Sphingobium</taxon>
    </lineage>
</organism>
<keyword evidence="7" id="KW-1185">Reference proteome</keyword>
<dbReference type="FunFam" id="1.10.10.10:FF:000001">
    <property type="entry name" value="LysR family transcriptional regulator"/>
    <property type="match status" value="1"/>
</dbReference>
<dbReference type="Pfam" id="PF03466">
    <property type="entry name" value="LysR_substrate"/>
    <property type="match status" value="1"/>
</dbReference>
<dbReference type="PROSITE" id="PS50931">
    <property type="entry name" value="HTH_LYSR"/>
    <property type="match status" value="1"/>
</dbReference>
<dbReference type="PANTHER" id="PTHR30346:SF30">
    <property type="entry name" value="SMALL NEUTRAL PROTEASE REGULATORY PROTEIN"/>
    <property type="match status" value="1"/>
</dbReference>
<feature type="domain" description="HTH lysR-type" evidence="5">
    <location>
        <begin position="1"/>
        <end position="58"/>
    </location>
</feature>
<dbReference type="SUPFAM" id="SSF53850">
    <property type="entry name" value="Periplasmic binding protein-like II"/>
    <property type="match status" value="1"/>
</dbReference>
<comment type="similarity">
    <text evidence="1">Belongs to the LysR transcriptional regulatory family.</text>
</comment>
<dbReference type="GO" id="GO:0003677">
    <property type="term" value="F:DNA binding"/>
    <property type="evidence" value="ECO:0007669"/>
    <property type="project" value="UniProtKB-KW"/>
</dbReference>
<dbReference type="InterPro" id="IPR005119">
    <property type="entry name" value="LysR_subst-bd"/>
</dbReference>
<name>A0A0M3AK44_9SPHN</name>
<comment type="caution">
    <text evidence="6">The sequence shown here is derived from an EMBL/GenBank/DDBJ whole genome shotgun (WGS) entry which is preliminary data.</text>
</comment>
<dbReference type="AlphaFoldDB" id="A0A0M3AK44"/>
<evidence type="ECO:0000256" key="3">
    <source>
        <dbReference type="ARBA" id="ARBA00023125"/>
    </source>
</evidence>
<evidence type="ECO:0000256" key="4">
    <source>
        <dbReference type="ARBA" id="ARBA00023163"/>
    </source>
</evidence>
<dbReference type="SUPFAM" id="SSF46785">
    <property type="entry name" value="Winged helix' DNA-binding domain"/>
    <property type="match status" value="1"/>
</dbReference>